<keyword evidence="1" id="KW-0472">Membrane</keyword>
<keyword evidence="1" id="KW-0812">Transmembrane</keyword>
<dbReference type="InterPro" id="IPR052336">
    <property type="entry name" value="MlaD_Phospholipid_Transporter"/>
</dbReference>
<dbReference type="AlphaFoldDB" id="A0A5B8UNA8"/>
<protein>
    <submittedName>
        <fullName evidence="3">MCE family protein</fullName>
    </submittedName>
</protein>
<dbReference type="KEGG" id="fgg:FSB75_19790"/>
<dbReference type="PANTHER" id="PTHR33371:SF4">
    <property type="entry name" value="INTERMEMBRANE PHOSPHOLIPID TRANSPORT SYSTEM BINDING PROTEIN MLAD"/>
    <property type="match status" value="1"/>
</dbReference>
<name>A0A5B8UNA8_9BACT</name>
<feature type="transmembrane region" description="Helical" evidence="1">
    <location>
        <begin position="7"/>
        <end position="29"/>
    </location>
</feature>
<dbReference type="Proteomes" id="UP000321204">
    <property type="component" value="Chromosome"/>
</dbReference>
<dbReference type="OrthoDB" id="9771725at2"/>
<organism evidence="3 4">
    <name type="scientific">Flavisolibacter ginsenosidimutans</name>
    <dbReference type="NCBI Taxonomy" id="661481"/>
    <lineage>
        <taxon>Bacteria</taxon>
        <taxon>Pseudomonadati</taxon>
        <taxon>Bacteroidota</taxon>
        <taxon>Chitinophagia</taxon>
        <taxon>Chitinophagales</taxon>
        <taxon>Chitinophagaceae</taxon>
        <taxon>Flavisolibacter</taxon>
    </lineage>
</organism>
<evidence type="ECO:0000313" key="3">
    <source>
        <dbReference type="EMBL" id="QEC58053.1"/>
    </source>
</evidence>
<proteinExistence type="predicted"/>
<dbReference type="PANTHER" id="PTHR33371">
    <property type="entry name" value="INTERMEMBRANE PHOSPHOLIPID TRANSPORT SYSTEM BINDING PROTEIN MLAD-RELATED"/>
    <property type="match status" value="1"/>
</dbReference>
<dbReference type="Pfam" id="PF02470">
    <property type="entry name" value="MlaD"/>
    <property type="match status" value="1"/>
</dbReference>
<evidence type="ECO:0000256" key="1">
    <source>
        <dbReference type="SAM" id="Phobius"/>
    </source>
</evidence>
<keyword evidence="4" id="KW-1185">Reference proteome</keyword>
<sequence>MEQKSKRAVIVGAFVFIALVIFVLGVMTLGGQKSLFNKGATIYAYFDEVNGLATGNNVWFAGVKIGTVQDISFDKSGKVKVEMNIAKDRLYIIKKDSKAKVGSDGFIGNKLVVLYGGSASSPVVQDGNTLTVVATPGMEEMMATLQENNKNLLAITGNFKTLSEGMMAGKGTVGKLLNDEKLFTDLQGSILTIKSAAGNAQQMVAGVANYTSQLNRKGSLANDLITDTVVFSRLRSTVQQIDALSDKANDVMVTLNQASQNVQQKLNDNASPAGMLLNDKQAADDIRITIKNLQSSTQKLDENMEALQHNFLLRGFFRKRDKEKEKLK</sequence>
<gene>
    <name evidence="3" type="ORF">FSB75_19790</name>
</gene>
<dbReference type="RefSeq" id="WP_146791012.1">
    <property type="nucleotide sequence ID" value="NZ_BAABIO010000003.1"/>
</dbReference>
<keyword evidence="1" id="KW-1133">Transmembrane helix</keyword>
<feature type="domain" description="Mce/MlaD" evidence="2">
    <location>
        <begin position="39"/>
        <end position="114"/>
    </location>
</feature>
<evidence type="ECO:0000313" key="4">
    <source>
        <dbReference type="Proteomes" id="UP000321204"/>
    </source>
</evidence>
<dbReference type="InterPro" id="IPR003399">
    <property type="entry name" value="Mce/MlaD"/>
</dbReference>
<evidence type="ECO:0000259" key="2">
    <source>
        <dbReference type="Pfam" id="PF02470"/>
    </source>
</evidence>
<reference evidence="3 4" key="1">
    <citation type="journal article" date="2015" name="Int. J. Syst. Evol. Microbiol.">
        <title>Flavisolibacter ginsenosidimutans sp. nov., with ginsenoside-converting activity isolated from soil used for cultivating ginseng.</title>
        <authorList>
            <person name="Zhao Y."/>
            <person name="Liu Q."/>
            <person name="Kang M.S."/>
            <person name="Jin F."/>
            <person name="Yu H."/>
            <person name="Im W.T."/>
        </authorList>
    </citation>
    <scope>NUCLEOTIDE SEQUENCE [LARGE SCALE GENOMIC DNA]</scope>
    <source>
        <strain evidence="3 4">Gsoil 636</strain>
    </source>
</reference>
<dbReference type="EMBL" id="CP042433">
    <property type="protein sequence ID" value="QEC58053.1"/>
    <property type="molecule type" value="Genomic_DNA"/>
</dbReference>
<accession>A0A5B8UNA8</accession>